<sequence>MSSSSVYISAPPPLVWVAATVVSSTPSSATVTVISPHPASTVLDDSDSTATLLQTYAAGTTHTVSLASYPNSSLPLRNSSDDGSLLVLPDLISLPHLHEPGILANLSSRHAASQPYTACGDIVLAVNPYQWLPDLYSADVKAAVNHERVFASPSAPPPATPSPPHIYATSAQAYADLLRSGAHQSILVSGESGAGKTETVKLLMSHLAEIGLPPAASSEMSPVVRRVLDSNPLLEAFGNAKTSRNDNSSRFGKYTQLQFAPPAPGGGTIELVGSKCEAYLLEKSRVAGAAEGERVYHVFYQLLAAPEEVKGGVWEELKGLSGGDFAYVGEEGVGAIIEGETDAAKFERTVAALDTLGVGEEARRDLLRGICTVMQFGNVSFAAVDDGSAVSAPAALASLASLLGVPAAPLEKALTHRTVVARSDKYEVPLTMDAAGEGRDAFAKELYQRLFLWLVATINSATSAPEPPRSAPKLGVIGLLDIFGFESFKTNRFEQLCINWCNEKLQQKFTVDVFRSVVQE</sequence>
<keyword evidence="3 6" id="KW-0518">Myosin</keyword>
<dbReference type="Gene3D" id="1.10.10.820">
    <property type="match status" value="1"/>
</dbReference>
<evidence type="ECO:0000256" key="4">
    <source>
        <dbReference type="ARBA" id="ARBA00023175"/>
    </source>
</evidence>
<name>A0ABQ6MMV6_9STRA</name>
<dbReference type="EMBL" id="BRYB01005814">
    <property type="protein sequence ID" value="GMI29330.1"/>
    <property type="molecule type" value="Genomic_DNA"/>
</dbReference>
<comment type="similarity">
    <text evidence="6">Belongs to the TRAFAC class myosin-kinesin ATPase superfamily. Myosin family.</text>
</comment>
<organism evidence="8 9">
    <name type="scientific">Tetraparma gracilis</name>
    <dbReference type="NCBI Taxonomy" id="2962635"/>
    <lineage>
        <taxon>Eukaryota</taxon>
        <taxon>Sar</taxon>
        <taxon>Stramenopiles</taxon>
        <taxon>Ochrophyta</taxon>
        <taxon>Bolidophyceae</taxon>
        <taxon>Parmales</taxon>
        <taxon>Triparmaceae</taxon>
        <taxon>Tetraparma</taxon>
    </lineage>
</organism>
<dbReference type="PROSITE" id="PS51456">
    <property type="entry name" value="MYOSIN_MOTOR"/>
    <property type="match status" value="1"/>
</dbReference>
<dbReference type="SUPFAM" id="SSF52540">
    <property type="entry name" value="P-loop containing nucleoside triphosphate hydrolases"/>
    <property type="match status" value="1"/>
</dbReference>
<comment type="caution">
    <text evidence="8">The sequence shown here is derived from an EMBL/GenBank/DDBJ whole genome shotgun (WGS) entry which is preliminary data.</text>
</comment>
<feature type="domain" description="Myosin motor" evidence="7">
    <location>
        <begin position="86"/>
        <end position="520"/>
    </location>
</feature>
<dbReference type="PANTHER" id="PTHR13140">
    <property type="entry name" value="MYOSIN"/>
    <property type="match status" value="1"/>
</dbReference>
<dbReference type="PANTHER" id="PTHR13140:SF706">
    <property type="entry name" value="DILUTE CLASS UNCONVENTIONAL MYOSIN, ISOFORM C"/>
    <property type="match status" value="1"/>
</dbReference>
<evidence type="ECO:0000256" key="3">
    <source>
        <dbReference type="ARBA" id="ARBA00023123"/>
    </source>
</evidence>
<evidence type="ECO:0000256" key="6">
    <source>
        <dbReference type="PROSITE-ProRule" id="PRU00782"/>
    </source>
</evidence>
<protein>
    <recommendedName>
        <fullName evidence="7">Myosin motor domain-containing protein</fullName>
    </recommendedName>
</protein>
<dbReference type="Gene3D" id="3.40.850.10">
    <property type="entry name" value="Kinesin motor domain"/>
    <property type="match status" value="1"/>
</dbReference>
<reference evidence="8 9" key="1">
    <citation type="journal article" date="2023" name="Commun. Biol.">
        <title>Genome analysis of Parmales, the sister group of diatoms, reveals the evolutionary specialization of diatoms from phago-mixotrophs to photoautotrophs.</title>
        <authorList>
            <person name="Ban H."/>
            <person name="Sato S."/>
            <person name="Yoshikawa S."/>
            <person name="Yamada K."/>
            <person name="Nakamura Y."/>
            <person name="Ichinomiya M."/>
            <person name="Sato N."/>
            <person name="Blanc-Mathieu R."/>
            <person name="Endo H."/>
            <person name="Kuwata A."/>
            <person name="Ogata H."/>
        </authorList>
    </citation>
    <scope>NUCLEOTIDE SEQUENCE [LARGE SCALE GENOMIC DNA]</scope>
</reference>
<dbReference type="InterPro" id="IPR001609">
    <property type="entry name" value="Myosin_head_motor_dom-like"/>
</dbReference>
<keyword evidence="2 6" id="KW-0067">ATP-binding</keyword>
<dbReference type="InterPro" id="IPR036961">
    <property type="entry name" value="Kinesin_motor_dom_sf"/>
</dbReference>
<comment type="caution">
    <text evidence="6">Lacks conserved residue(s) required for the propagation of feature annotation.</text>
</comment>
<evidence type="ECO:0000256" key="2">
    <source>
        <dbReference type="ARBA" id="ARBA00022840"/>
    </source>
</evidence>
<dbReference type="PRINTS" id="PR00193">
    <property type="entry name" value="MYOSINHEAVY"/>
</dbReference>
<feature type="binding site" evidence="6">
    <location>
        <begin position="190"/>
        <end position="197"/>
    </location>
    <ligand>
        <name>ATP</name>
        <dbReference type="ChEBI" id="CHEBI:30616"/>
    </ligand>
</feature>
<evidence type="ECO:0000313" key="8">
    <source>
        <dbReference type="EMBL" id="GMI29330.1"/>
    </source>
</evidence>
<dbReference type="Gene3D" id="1.20.58.530">
    <property type="match status" value="1"/>
</dbReference>
<dbReference type="InterPro" id="IPR027417">
    <property type="entry name" value="P-loop_NTPase"/>
</dbReference>
<proteinExistence type="inferred from homology"/>
<dbReference type="Gene3D" id="1.20.120.720">
    <property type="entry name" value="Myosin VI head, motor domain, U50 subdomain"/>
    <property type="match status" value="1"/>
</dbReference>
<dbReference type="CDD" id="cd00124">
    <property type="entry name" value="MYSc"/>
    <property type="match status" value="1"/>
</dbReference>
<evidence type="ECO:0000313" key="9">
    <source>
        <dbReference type="Proteomes" id="UP001165060"/>
    </source>
</evidence>
<dbReference type="Pfam" id="PF00063">
    <property type="entry name" value="Myosin_head"/>
    <property type="match status" value="1"/>
</dbReference>
<dbReference type="Proteomes" id="UP001165060">
    <property type="component" value="Unassembled WGS sequence"/>
</dbReference>
<keyword evidence="5 6" id="KW-0009">Actin-binding</keyword>
<evidence type="ECO:0000256" key="5">
    <source>
        <dbReference type="ARBA" id="ARBA00023203"/>
    </source>
</evidence>
<evidence type="ECO:0000259" key="7">
    <source>
        <dbReference type="PROSITE" id="PS51456"/>
    </source>
</evidence>
<keyword evidence="9" id="KW-1185">Reference proteome</keyword>
<keyword evidence="1 6" id="KW-0547">Nucleotide-binding</keyword>
<keyword evidence="4 6" id="KW-0505">Motor protein</keyword>
<accession>A0ABQ6MMV6</accession>
<gene>
    <name evidence="8" type="ORF">TeGR_g8427</name>
</gene>
<dbReference type="SMART" id="SM00242">
    <property type="entry name" value="MYSc"/>
    <property type="match status" value="1"/>
</dbReference>
<evidence type="ECO:0000256" key="1">
    <source>
        <dbReference type="ARBA" id="ARBA00022741"/>
    </source>
</evidence>